<protein>
    <recommendedName>
        <fullName evidence="2">G domain-containing protein</fullName>
    </recommendedName>
</protein>
<comment type="caution">
    <text evidence="3">The sequence shown here is derived from an EMBL/GenBank/DDBJ whole genome shotgun (WGS) entry which is preliminary data.</text>
</comment>
<evidence type="ECO:0000313" key="3">
    <source>
        <dbReference type="EMBL" id="KAH7567822.1"/>
    </source>
</evidence>
<dbReference type="InterPro" id="IPR006073">
    <property type="entry name" value="GTP-bd"/>
</dbReference>
<dbReference type="Pfam" id="PF01926">
    <property type="entry name" value="MMR_HSR1"/>
    <property type="match status" value="1"/>
</dbReference>
<organism evidence="3 4">
    <name type="scientific">Xanthoceras sorbifolium</name>
    <dbReference type="NCBI Taxonomy" id="99658"/>
    <lineage>
        <taxon>Eukaryota</taxon>
        <taxon>Viridiplantae</taxon>
        <taxon>Streptophyta</taxon>
        <taxon>Embryophyta</taxon>
        <taxon>Tracheophyta</taxon>
        <taxon>Spermatophyta</taxon>
        <taxon>Magnoliopsida</taxon>
        <taxon>eudicotyledons</taxon>
        <taxon>Gunneridae</taxon>
        <taxon>Pentapetalae</taxon>
        <taxon>rosids</taxon>
        <taxon>malvids</taxon>
        <taxon>Sapindales</taxon>
        <taxon>Sapindaceae</taxon>
        <taxon>Xanthoceroideae</taxon>
        <taxon>Xanthoceras</taxon>
    </lineage>
</organism>
<gene>
    <name evidence="3" type="ORF">JRO89_XS07G0157700</name>
</gene>
<dbReference type="EMBL" id="JAFEMO010000007">
    <property type="protein sequence ID" value="KAH7567822.1"/>
    <property type="molecule type" value="Genomic_DNA"/>
</dbReference>
<dbReference type="Proteomes" id="UP000827721">
    <property type="component" value="Unassembled WGS sequence"/>
</dbReference>
<feature type="domain" description="G" evidence="2">
    <location>
        <begin position="103"/>
        <end position="123"/>
    </location>
</feature>
<sequence>MVGGSRLSHQSGDIGANQRELLHDDKKQDLKSNLTTLDENCRELAARVVFGEQTRKGKVRIFEEDEEERRNRVLAKMLLRAALEDEEDDEYKVIEEDQKSLSVGIIGAPNAGKSTLTNFMVRGFTDSNYTQLTELYDKYKDKGWSRAFLGEFRAAQVVQHPSVRPPLQDARWAPQALRLVKLNTDAAVSGPRKLVGAGAVLRNHLGQRLMHTQLLI</sequence>
<dbReference type="Gene3D" id="3.40.50.300">
    <property type="entry name" value="P-loop containing nucleotide triphosphate hydrolases"/>
    <property type="match status" value="1"/>
</dbReference>
<dbReference type="InterPro" id="IPR005662">
    <property type="entry name" value="GTPase_Era-like"/>
</dbReference>
<evidence type="ECO:0000313" key="4">
    <source>
        <dbReference type="Proteomes" id="UP000827721"/>
    </source>
</evidence>
<dbReference type="SUPFAM" id="SSF52540">
    <property type="entry name" value="P-loop containing nucleoside triphosphate hydrolases"/>
    <property type="match status" value="1"/>
</dbReference>
<dbReference type="PANTHER" id="PTHR42698:SF1">
    <property type="entry name" value="GTPASE ERA, MITOCHONDRIAL"/>
    <property type="match status" value="1"/>
</dbReference>
<dbReference type="InterPro" id="IPR027417">
    <property type="entry name" value="P-loop_NTPase"/>
</dbReference>
<keyword evidence="4" id="KW-1185">Reference proteome</keyword>
<evidence type="ECO:0000259" key="2">
    <source>
        <dbReference type="Pfam" id="PF01926"/>
    </source>
</evidence>
<reference evidence="3 4" key="1">
    <citation type="submission" date="2021-02" db="EMBL/GenBank/DDBJ databases">
        <title>Plant Genome Project.</title>
        <authorList>
            <person name="Zhang R.-G."/>
        </authorList>
    </citation>
    <scope>NUCLEOTIDE SEQUENCE [LARGE SCALE GENOMIC DNA]</scope>
    <source>
        <tissue evidence="3">Leaves</tissue>
    </source>
</reference>
<proteinExistence type="predicted"/>
<feature type="region of interest" description="Disordered" evidence="1">
    <location>
        <begin position="1"/>
        <end position="26"/>
    </location>
</feature>
<name>A0ABQ8HU89_9ROSI</name>
<evidence type="ECO:0000256" key="1">
    <source>
        <dbReference type="SAM" id="MobiDB-lite"/>
    </source>
</evidence>
<accession>A0ABQ8HU89</accession>
<dbReference type="PANTHER" id="PTHR42698">
    <property type="entry name" value="GTPASE ERA"/>
    <property type="match status" value="1"/>
</dbReference>